<dbReference type="PIRSF" id="PIRSF000505">
    <property type="entry name" value="EPSPS"/>
    <property type="match status" value="1"/>
</dbReference>
<feature type="binding site" evidence="7">
    <location>
        <position position="163"/>
    </location>
    <ligand>
        <name>3-phosphoshikimate</name>
        <dbReference type="ChEBI" id="CHEBI:145989"/>
    </ligand>
</feature>
<comment type="caution">
    <text evidence="7">Lacks conserved residue(s) required for the propagation of feature annotation.</text>
</comment>
<evidence type="ECO:0000256" key="1">
    <source>
        <dbReference type="ARBA" id="ARBA00004811"/>
    </source>
</evidence>
<comment type="catalytic activity">
    <reaction evidence="6">
        <text>3-phosphoshikimate + phosphoenolpyruvate = 5-O-(1-carboxyvinyl)-3-phosphoshikimate + phosphate</text>
        <dbReference type="Rhea" id="RHEA:21256"/>
        <dbReference type="ChEBI" id="CHEBI:43474"/>
        <dbReference type="ChEBI" id="CHEBI:57701"/>
        <dbReference type="ChEBI" id="CHEBI:58702"/>
        <dbReference type="ChEBI" id="CHEBI:145989"/>
        <dbReference type="EC" id="2.5.1.19"/>
    </reaction>
    <physiologicalReaction direction="left-to-right" evidence="6">
        <dbReference type="Rhea" id="RHEA:21257"/>
    </physiologicalReaction>
</comment>
<dbReference type="AlphaFoldDB" id="A0A1Y4T175"/>
<evidence type="ECO:0000256" key="7">
    <source>
        <dbReference type="HAMAP-Rule" id="MF_00210"/>
    </source>
</evidence>
<dbReference type="GO" id="GO:0005737">
    <property type="term" value="C:cytoplasm"/>
    <property type="evidence" value="ECO:0007669"/>
    <property type="project" value="UniProtKB-SubCell"/>
</dbReference>
<dbReference type="OrthoDB" id="9809920at2"/>
<dbReference type="Pfam" id="PF00275">
    <property type="entry name" value="EPSP_synthase"/>
    <property type="match status" value="1"/>
</dbReference>
<dbReference type="InterPro" id="IPR036968">
    <property type="entry name" value="Enolpyruvate_Tfrase_sf"/>
</dbReference>
<feature type="binding site" evidence="7">
    <location>
        <position position="402"/>
    </location>
    <ligand>
        <name>phosphoenolpyruvate</name>
        <dbReference type="ChEBI" id="CHEBI:58702"/>
    </ligand>
</feature>
<keyword evidence="10" id="KW-1185">Reference proteome</keyword>
<dbReference type="EMBL" id="NFLJ01000005">
    <property type="protein sequence ID" value="OUQ35927.1"/>
    <property type="molecule type" value="Genomic_DNA"/>
</dbReference>
<proteinExistence type="inferred from homology"/>
<evidence type="ECO:0000256" key="5">
    <source>
        <dbReference type="ARBA" id="ARBA00023141"/>
    </source>
</evidence>
<dbReference type="PANTHER" id="PTHR21090">
    <property type="entry name" value="AROM/DEHYDROQUINATE SYNTHASE"/>
    <property type="match status" value="1"/>
</dbReference>
<comment type="function">
    <text evidence="7">Catalyzes the transfer of the enolpyruvyl moiety of phosphoenolpyruvate (PEP) to the 5-hydroxyl of shikimate-3-phosphate (S3P) to produce enolpyruvyl shikimate-3-phosphate and inorganic phosphate.</text>
</comment>
<comment type="pathway">
    <text evidence="1 7">Metabolic intermediate biosynthesis; chorismate biosynthesis; chorismate from D-erythrose 4-phosphate and phosphoenolpyruvate: step 6/7.</text>
</comment>
<dbReference type="NCBIfam" id="TIGR01356">
    <property type="entry name" value="aroA"/>
    <property type="match status" value="1"/>
</dbReference>
<comment type="caution">
    <text evidence="9">The sequence shown here is derived from an EMBL/GenBank/DDBJ whole genome shotgun (WGS) entry which is preliminary data.</text>
</comment>
<feature type="binding site" evidence="7">
    <location>
        <position position="21"/>
    </location>
    <ligand>
        <name>3-phosphoshikimate</name>
        <dbReference type="ChEBI" id="CHEBI:145989"/>
    </ligand>
</feature>
<dbReference type="EC" id="2.5.1.19" evidence="7"/>
<feature type="active site" description="Proton acceptor" evidence="7">
    <location>
        <position position="303"/>
    </location>
</feature>
<feature type="domain" description="Enolpyruvate transferase" evidence="8">
    <location>
        <begin position="7"/>
        <end position="410"/>
    </location>
</feature>
<feature type="binding site" evidence="7">
    <location>
        <position position="189"/>
    </location>
    <ligand>
        <name>3-phosphoshikimate</name>
        <dbReference type="ChEBI" id="CHEBI:145989"/>
    </ligand>
</feature>
<dbReference type="UniPathway" id="UPA00053">
    <property type="reaction ID" value="UER00089"/>
</dbReference>
<feature type="binding site" evidence="7">
    <location>
        <position position="334"/>
    </location>
    <ligand>
        <name>phosphoenolpyruvate</name>
        <dbReference type="ChEBI" id="CHEBI:58702"/>
    </ligand>
</feature>
<keyword evidence="7" id="KW-0963">Cytoplasm</keyword>
<evidence type="ECO:0000256" key="6">
    <source>
        <dbReference type="ARBA" id="ARBA00044633"/>
    </source>
</evidence>
<dbReference type="PROSITE" id="PS00885">
    <property type="entry name" value="EPSP_SYNTHASE_2"/>
    <property type="match status" value="1"/>
</dbReference>
<dbReference type="InterPro" id="IPR023193">
    <property type="entry name" value="EPSP_synthase_CS"/>
</dbReference>
<organism evidence="9 10">
    <name type="scientific">Massilimicrobiota timonensis</name>
    <dbReference type="NCBI Taxonomy" id="1776392"/>
    <lineage>
        <taxon>Bacteria</taxon>
        <taxon>Bacillati</taxon>
        <taxon>Bacillota</taxon>
        <taxon>Erysipelotrichia</taxon>
        <taxon>Erysipelotrichales</taxon>
        <taxon>Erysipelotrichaceae</taxon>
        <taxon>Massilimicrobiota</taxon>
    </lineage>
</organism>
<dbReference type="Proteomes" id="UP000195305">
    <property type="component" value="Unassembled WGS sequence"/>
</dbReference>
<dbReference type="GO" id="GO:0008652">
    <property type="term" value="P:amino acid biosynthetic process"/>
    <property type="evidence" value="ECO:0007669"/>
    <property type="project" value="UniProtKB-KW"/>
</dbReference>
<dbReference type="GO" id="GO:0009423">
    <property type="term" value="P:chorismate biosynthetic process"/>
    <property type="evidence" value="ECO:0007669"/>
    <property type="project" value="UniProtKB-UniRule"/>
</dbReference>
<evidence type="ECO:0000313" key="9">
    <source>
        <dbReference type="EMBL" id="OUQ35927.1"/>
    </source>
</evidence>
<feature type="binding site" evidence="7">
    <location>
        <position position="162"/>
    </location>
    <ligand>
        <name>3-phosphoshikimate</name>
        <dbReference type="ChEBI" id="CHEBI:145989"/>
    </ligand>
</feature>
<feature type="binding site" evidence="7">
    <location>
        <position position="161"/>
    </location>
    <ligand>
        <name>3-phosphoshikimate</name>
        <dbReference type="ChEBI" id="CHEBI:145989"/>
    </ligand>
</feature>
<keyword evidence="5 7" id="KW-0057">Aromatic amino acid biosynthesis</keyword>
<dbReference type="PANTHER" id="PTHR21090:SF5">
    <property type="entry name" value="PENTAFUNCTIONAL AROM POLYPEPTIDE"/>
    <property type="match status" value="1"/>
</dbReference>
<evidence type="ECO:0000313" key="10">
    <source>
        <dbReference type="Proteomes" id="UP000195305"/>
    </source>
</evidence>
<accession>A0A1Y4T175</accession>
<dbReference type="InterPro" id="IPR013792">
    <property type="entry name" value="RNA3'P_cycl/enolpyr_Trfase_a/b"/>
</dbReference>
<dbReference type="InterPro" id="IPR006264">
    <property type="entry name" value="EPSP_synthase"/>
</dbReference>
<comment type="subcellular location">
    <subcellularLocation>
        <location evidence="7">Cytoplasm</location>
    </subcellularLocation>
</comment>
<feature type="binding site" evidence="7">
    <location>
        <position position="20"/>
    </location>
    <ligand>
        <name>3-phosphoshikimate</name>
        <dbReference type="ChEBI" id="CHEBI:145989"/>
    </ligand>
</feature>
<keyword evidence="4 7" id="KW-0808">Transferase</keyword>
<sequence length="425" mass="47358">MAIKITPHQLSGGIAVPPSKSMAHRAIICASLAQGRSVITNIEYSKDIEATIGAMKSLGTMIFEHEDYLEIDGTTTFMKNQCEINCFESGSTLRFMVPIALVCENNLHFTGEGRLGKRPMQVYYDIFDQQGISYLYRENVLDLYVRGRMHGGEFHLPGDVSSQFISGLLFALPLMDEDSRIVMTSPVQSKGYIDLTLQMLDMFGIQIENHDYQEFMIKGGQRYQPCDYRVEADFSQAAFYLVAGALNNQVCLQDLNNESYQGDKVVVDLLCQMGCQYTETTSGMCMQSNGLKAISIDGSQCPDIIPVMALACALSSGTSYIHHIGRLRIKECDRLKATVEVINQLGGQAIEMEDAMEITGVEKLQGGQVSSYHDHRMAMMEAIASTVCLEPVIIDDEQCVEKSYPRFWEDFQQLGGVFDECKLGE</sequence>
<evidence type="ECO:0000256" key="2">
    <source>
        <dbReference type="ARBA" id="ARBA00009948"/>
    </source>
</evidence>
<feature type="binding site" evidence="7">
    <location>
        <position position="90"/>
    </location>
    <ligand>
        <name>phosphoenolpyruvate</name>
        <dbReference type="ChEBI" id="CHEBI:58702"/>
    </ligand>
</feature>
<evidence type="ECO:0000259" key="8">
    <source>
        <dbReference type="Pfam" id="PF00275"/>
    </source>
</evidence>
<reference evidence="9 10" key="1">
    <citation type="journal article" date="2018" name="BMC Genomics">
        <title>Whole genome sequencing and function prediction of 133 gut anaerobes isolated from chicken caecum in pure cultures.</title>
        <authorList>
            <person name="Medvecky M."/>
            <person name="Cejkova D."/>
            <person name="Polansky O."/>
            <person name="Karasova D."/>
            <person name="Kubasova T."/>
            <person name="Cizek A."/>
            <person name="Rychlik I."/>
        </authorList>
    </citation>
    <scope>NUCLEOTIDE SEQUENCE [LARGE SCALE GENOMIC DNA]</scope>
    <source>
        <strain evidence="9 10">An13</strain>
    </source>
</reference>
<dbReference type="SUPFAM" id="SSF55205">
    <property type="entry name" value="EPT/RTPC-like"/>
    <property type="match status" value="1"/>
</dbReference>
<comment type="subunit">
    <text evidence="7">Monomer.</text>
</comment>
<dbReference type="GO" id="GO:0009073">
    <property type="term" value="P:aromatic amino acid family biosynthetic process"/>
    <property type="evidence" value="ECO:0007669"/>
    <property type="project" value="UniProtKB-KW"/>
</dbReference>
<comment type="similarity">
    <text evidence="2 7">Belongs to the EPSP synthase family.</text>
</comment>
<feature type="binding site" evidence="7">
    <location>
        <position position="118"/>
    </location>
    <ligand>
        <name>phosphoenolpyruvate</name>
        <dbReference type="ChEBI" id="CHEBI:58702"/>
    </ligand>
</feature>
<dbReference type="RefSeq" id="WP_087357226.1">
    <property type="nucleotide sequence ID" value="NZ_NFLJ01000005.1"/>
</dbReference>
<dbReference type="InterPro" id="IPR001986">
    <property type="entry name" value="Enolpyruvate_Tfrase_dom"/>
</dbReference>
<keyword evidence="3 7" id="KW-0028">Amino-acid biosynthesis</keyword>
<evidence type="ECO:0000256" key="3">
    <source>
        <dbReference type="ARBA" id="ARBA00022605"/>
    </source>
</evidence>
<dbReference type="CDD" id="cd01556">
    <property type="entry name" value="EPSP_synthase"/>
    <property type="match status" value="1"/>
</dbReference>
<name>A0A1Y4T175_9FIRM</name>
<evidence type="ECO:0000256" key="4">
    <source>
        <dbReference type="ARBA" id="ARBA00022679"/>
    </source>
</evidence>
<feature type="binding site" evidence="7">
    <location>
        <position position="330"/>
    </location>
    <ligand>
        <name>3-phosphoshikimate</name>
        <dbReference type="ChEBI" id="CHEBI:145989"/>
    </ligand>
</feature>
<gene>
    <name evidence="7" type="primary">aroA</name>
    <name evidence="9" type="ORF">B5E75_02530</name>
</gene>
<feature type="binding site" evidence="7">
    <location>
        <position position="303"/>
    </location>
    <ligand>
        <name>3-phosphoshikimate</name>
        <dbReference type="ChEBI" id="CHEBI:145989"/>
    </ligand>
</feature>
<feature type="binding site" evidence="7">
    <location>
        <position position="20"/>
    </location>
    <ligand>
        <name>phosphoenolpyruvate</name>
        <dbReference type="ChEBI" id="CHEBI:58702"/>
    </ligand>
</feature>
<feature type="binding site" evidence="7">
    <location>
        <position position="376"/>
    </location>
    <ligand>
        <name>phosphoenolpyruvate</name>
        <dbReference type="ChEBI" id="CHEBI:58702"/>
    </ligand>
</feature>
<dbReference type="HAMAP" id="MF_00210">
    <property type="entry name" value="EPSP_synth"/>
    <property type="match status" value="1"/>
</dbReference>
<protein>
    <recommendedName>
        <fullName evidence="7">3-phosphoshikimate 1-carboxyvinyltransferase</fullName>
        <ecNumber evidence="7">2.5.1.19</ecNumber>
    </recommendedName>
    <alternativeName>
        <fullName evidence="7">5-enolpyruvylshikimate-3-phosphate synthase</fullName>
        <shortName evidence="7">EPSP synthase</shortName>
        <shortName evidence="7">EPSPS</shortName>
    </alternativeName>
</protein>
<dbReference type="GO" id="GO:0003866">
    <property type="term" value="F:3-phosphoshikimate 1-carboxyvinyltransferase activity"/>
    <property type="evidence" value="ECO:0007669"/>
    <property type="project" value="UniProtKB-UniRule"/>
</dbReference>
<feature type="binding site" evidence="7">
    <location>
        <position position="163"/>
    </location>
    <ligand>
        <name>phosphoenolpyruvate</name>
        <dbReference type="ChEBI" id="CHEBI:58702"/>
    </ligand>
</feature>
<dbReference type="Gene3D" id="3.65.10.10">
    <property type="entry name" value="Enolpyruvate transferase domain"/>
    <property type="match status" value="2"/>
</dbReference>
<feature type="binding site" evidence="7">
    <location>
        <position position="25"/>
    </location>
    <ligand>
        <name>3-phosphoshikimate</name>
        <dbReference type="ChEBI" id="CHEBI:145989"/>
    </ligand>
</feature>